<comment type="subcellular location">
    <subcellularLocation>
        <location evidence="1">Cytoplasm</location>
    </subcellularLocation>
</comment>
<comment type="similarity">
    <text evidence="2">Belongs to the TsaE family.</text>
</comment>
<evidence type="ECO:0000256" key="2">
    <source>
        <dbReference type="ARBA" id="ARBA00007599"/>
    </source>
</evidence>
<evidence type="ECO:0000256" key="1">
    <source>
        <dbReference type="ARBA" id="ARBA00004496"/>
    </source>
</evidence>
<keyword evidence="12" id="KW-1185">Reference proteome</keyword>
<dbReference type="PANTHER" id="PTHR33540:SF2">
    <property type="entry name" value="TRNA THREONYLCARBAMOYLADENOSINE BIOSYNTHESIS PROTEIN TSAE"/>
    <property type="match status" value="1"/>
</dbReference>
<dbReference type="SUPFAM" id="SSF52540">
    <property type="entry name" value="P-loop containing nucleoside triphosphate hydrolases"/>
    <property type="match status" value="1"/>
</dbReference>
<name>A0A449B1Y1_9BACT</name>
<organism evidence="11 12">
    <name type="scientific">Mycoplasmopsis citelli</name>
    <dbReference type="NCBI Taxonomy" id="171281"/>
    <lineage>
        <taxon>Bacteria</taxon>
        <taxon>Bacillati</taxon>
        <taxon>Mycoplasmatota</taxon>
        <taxon>Mycoplasmoidales</taxon>
        <taxon>Metamycoplasmataceae</taxon>
        <taxon>Mycoplasmopsis</taxon>
    </lineage>
</organism>
<evidence type="ECO:0000256" key="7">
    <source>
        <dbReference type="ARBA" id="ARBA00022741"/>
    </source>
</evidence>
<reference evidence="11 12" key="1">
    <citation type="submission" date="2019-01" db="EMBL/GenBank/DDBJ databases">
        <authorList>
            <consortium name="Pathogen Informatics"/>
        </authorList>
    </citation>
    <scope>NUCLEOTIDE SEQUENCE [LARGE SCALE GENOMIC DNA]</scope>
    <source>
        <strain evidence="11 12">NCTC10181</strain>
    </source>
</reference>
<dbReference type="Pfam" id="PF02367">
    <property type="entry name" value="TsaE"/>
    <property type="match status" value="1"/>
</dbReference>
<evidence type="ECO:0000256" key="10">
    <source>
        <dbReference type="ARBA" id="ARBA00032441"/>
    </source>
</evidence>
<keyword evidence="5" id="KW-0819">tRNA processing</keyword>
<evidence type="ECO:0000256" key="8">
    <source>
        <dbReference type="ARBA" id="ARBA00022840"/>
    </source>
</evidence>
<protein>
    <recommendedName>
        <fullName evidence="3">tRNA threonylcarbamoyladenosine biosynthesis protein TsaE</fullName>
    </recommendedName>
    <alternativeName>
        <fullName evidence="10">t(6)A37 threonylcarbamoyladenosine biosynthesis protein TsaE</fullName>
    </alternativeName>
</protein>
<gene>
    <name evidence="11" type="primary">engC_1</name>
    <name evidence="11" type="ORF">NCTC10181_00473</name>
</gene>
<keyword evidence="9" id="KW-0460">Magnesium</keyword>
<dbReference type="Gene3D" id="3.40.50.300">
    <property type="entry name" value="P-loop containing nucleotide triphosphate hydrolases"/>
    <property type="match status" value="1"/>
</dbReference>
<evidence type="ECO:0000256" key="9">
    <source>
        <dbReference type="ARBA" id="ARBA00022842"/>
    </source>
</evidence>
<evidence type="ECO:0000256" key="6">
    <source>
        <dbReference type="ARBA" id="ARBA00022723"/>
    </source>
</evidence>
<dbReference type="GO" id="GO:0002949">
    <property type="term" value="P:tRNA threonylcarbamoyladenosine modification"/>
    <property type="evidence" value="ECO:0007669"/>
    <property type="project" value="InterPro"/>
</dbReference>
<keyword evidence="7" id="KW-0547">Nucleotide-binding</keyword>
<dbReference type="GO" id="GO:0046872">
    <property type="term" value="F:metal ion binding"/>
    <property type="evidence" value="ECO:0007669"/>
    <property type="project" value="UniProtKB-KW"/>
</dbReference>
<dbReference type="NCBIfam" id="TIGR00150">
    <property type="entry name" value="T6A_YjeE"/>
    <property type="match status" value="1"/>
</dbReference>
<dbReference type="EMBL" id="LR215036">
    <property type="protein sequence ID" value="VEU74619.1"/>
    <property type="molecule type" value="Genomic_DNA"/>
</dbReference>
<dbReference type="GO" id="GO:0005737">
    <property type="term" value="C:cytoplasm"/>
    <property type="evidence" value="ECO:0007669"/>
    <property type="project" value="UniProtKB-SubCell"/>
</dbReference>
<dbReference type="OrthoDB" id="9815896at2"/>
<proteinExistence type="inferred from homology"/>
<evidence type="ECO:0000256" key="4">
    <source>
        <dbReference type="ARBA" id="ARBA00022490"/>
    </source>
</evidence>
<dbReference type="KEGG" id="mcit:NCTC10181_00473"/>
<dbReference type="AlphaFoldDB" id="A0A449B1Y1"/>
<evidence type="ECO:0000313" key="12">
    <source>
        <dbReference type="Proteomes" id="UP000290985"/>
    </source>
</evidence>
<dbReference type="Proteomes" id="UP000290985">
    <property type="component" value="Chromosome"/>
</dbReference>
<keyword evidence="4" id="KW-0963">Cytoplasm</keyword>
<keyword evidence="6" id="KW-0479">Metal-binding</keyword>
<evidence type="ECO:0000256" key="5">
    <source>
        <dbReference type="ARBA" id="ARBA00022694"/>
    </source>
</evidence>
<keyword evidence="8" id="KW-0067">ATP-binding</keyword>
<evidence type="ECO:0000256" key="3">
    <source>
        <dbReference type="ARBA" id="ARBA00019010"/>
    </source>
</evidence>
<dbReference type="GO" id="GO:0005524">
    <property type="term" value="F:ATP binding"/>
    <property type="evidence" value="ECO:0007669"/>
    <property type="project" value="UniProtKB-KW"/>
</dbReference>
<sequence length="136" mass="16014">MKKPKQHLYVFNAKNESDVSILISYLLYEIQKCKIVLLEGDLGSGKTTFVKYLALYLNIKENITSPSFSYMKTYNGLVHIDLYNYKGDIEEFEDYFEDNVVAIEWSNLREFKFSKYVHVKIEITKSGRKFEVTVVR</sequence>
<dbReference type="InterPro" id="IPR027417">
    <property type="entry name" value="P-loop_NTPase"/>
</dbReference>
<accession>A0A449B1Y1</accession>
<evidence type="ECO:0000313" key="11">
    <source>
        <dbReference type="EMBL" id="VEU74619.1"/>
    </source>
</evidence>
<dbReference type="RefSeq" id="WP_129725431.1">
    <property type="nucleotide sequence ID" value="NZ_CP101807.1"/>
</dbReference>
<dbReference type="InterPro" id="IPR003442">
    <property type="entry name" value="T6A_TsaE"/>
</dbReference>
<dbReference type="PANTHER" id="PTHR33540">
    <property type="entry name" value="TRNA THREONYLCARBAMOYLADENOSINE BIOSYNTHESIS PROTEIN TSAE"/>
    <property type="match status" value="1"/>
</dbReference>